<gene>
    <name evidence="2" type="ORF">PICST_29665</name>
</gene>
<evidence type="ECO:0000313" key="3">
    <source>
        <dbReference type="Proteomes" id="UP000002258"/>
    </source>
</evidence>
<evidence type="ECO:0000313" key="2">
    <source>
        <dbReference type="EMBL" id="ABN64900.2"/>
    </source>
</evidence>
<organism evidence="2 3">
    <name type="scientific">Scheffersomyces stipitis (strain ATCC 58785 / CBS 6054 / NBRC 10063 / NRRL Y-11545)</name>
    <name type="common">Yeast</name>
    <name type="synonym">Pichia stipitis</name>
    <dbReference type="NCBI Taxonomy" id="322104"/>
    <lineage>
        <taxon>Eukaryota</taxon>
        <taxon>Fungi</taxon>
        <taxon>Dikarya</taxon>
        <taxon>Ascomycota</taxon>
        <taxon>Saccharomycotina</taxon>
        <taxon>Pichiomycetes</taxon>
        <taxon>Debaryomycetaceae</taxon>
        <taxon>Scheffersomyces</taxon>
    </lineage>
</organism>
<keyword evidence="1" id="KW-0732">Signal</keyword>
<dbReference type="InParanoid" id="A3LNP8"/>
<dbReference type="GeneID" id="4837026"/>
<accession>A3LNP8</accession>
<dbReference type="AlphaFoldDB" id="A3LNP8"/>
<dbReference type="RefSeq" id="XP_001382929.2">
    <property type="nucleotide sequence ID" value="XM_001382892.1"/>
</dbReference>
<dbReference type="OrthoDB" id="10429244at2759"/>
<name>A3LNP8_PICST</name>
<keyword evidence="3" id="KW-1185">Reference proteome</keyword>
<evidence type="ECO:0000256" key="1">
    <source>
        <dbReference type="SAM" id="SignalP"/>
    </source>
</evidence>
<feature type="chain" id="PRO_5002655647" evidence="1">
    <location>
        <begin position="19"/>
        <end position="273"/>
    </location>
</feature>
<dbReference type="HOGENOM" id="CLU_1019803_0_0_1"/>
<proteinExistence type="predicted"/>
<dbReference type="Proteomes" id="UP000002258">
    <property type="component" value="Chromosome 2"/>
</dbReference>
<dbReference type="KEGG" id="pic:PICST_29665"/>
<dbReference type="EMBL" id="CP000496">
    <property type="protein sequence ID" value="ABN64900.2"/>
    <property type="molecule type" value="Genomic_DNA"/>
</dbReference>
<reference evidence="2 3" key="1">
    <citation type="journal article" date="2007" name="Nat. Biotechnol.">
        <title>Genome sequence of the lignocellulose-bioconverting and xylose-fermenting yeast Pichia stipitis.</title>
        <authorList>
            <person name="Jeffries T.W."/>
            <person name="Grigoriev I.V."/>
            <person name="Grimwood J."/>
            <person name="Laplaza J.M."/>
            <person name="Aerts A."/>
            <person name="Salamov A."/>
            <person name="Schmutz J."/>
            <person name="Lindquist E."/>
            <person name="Dehal P."/>
            <person name="Shapiro H."/>
            <person name="Jin Y.S."/>
            <person name="Passoth V."/>
            <person name="Richardson P.M."/>
        </authorList>
    </citation>
    <scope>NUCLEOTIDE SEQUENCE [LARGE SCALE GENOMIC DNA]</scope>
    <source>
        <strain evidence="3">ATCC 58785 / CBS 6054 / NBRC 10063 / NRRL Y-11545</strain>
    </source>
</reference>
<sequence length="273" mass="30342">MKIGTIVLGLIYIVQASAQTFNQNRRLINDAAALDPDNLNWDPHSKDALLIRDREIYTVGYASYSDNSMTLYQIETNSNSTDEIKEQIICGINAVHSKHSEISVDKLHYIYHNSHLLQNRFRRREPYQESHEEGVLTVVLSYGSEEIGSAIKSIGSDVSFLTDPLNVNCAHGGAECPGNTRIVGFGGTCADAVGTVNIASYVDSSNTTVAQSKLNEGAEWADHVIENNQSVGSWKVGFNDSGLWNLIIRIIRNNECRNGLEPSYRIKSQRYMV</sequence>
<protein>
    <submittedName>
        <fullName evidence="2">Uncharacterized protein</fullName>
    </submittedName>
</protein>
<feature type="signal peptide" evidence="1">
    <location>
        <begin position="1"/>
        <end position="18"/>
    </location>
</feature>